<dbReference type="GO" id="GO:0003677">
    <property type="term" value="F:DNA binding"/>
    <property type="evidence" value="ECO:0007669"/>
    <property type="project" value="InterPro"/>
</dbReference>
<evidence type="ECO:0000259" key="2">
    <source>
        <dbReference type="PROSITE" id="PS50966"/>
    </source>
</evidence>
<feature type="domain" description="SWIM-type" evidence="2">
    <location>
        <begin position="42"/>
        <end position="76"/>
    </location>
</feature>
<dbReference type="InterPro" id="IPR007527">
    <property type="entry name" value="Znf_SWIM"/>
</dbReference>
<keyword evidence="1" id="KW-0479">Metal-binding</keyword>
<dbReference type="GO" id="GO:0008270">
    <property type="term" value="F:zinc ion binding"/>
    <property type="evidence" value="ECO:0007669"/>
    <property type="project" value="UniProtKB-KW"/>
</dbReference>
<dbReference type="Proteomes" id="UP000005877">
    <property type="component" value="Chromosome"/>
</dbReference>
<reference evidence="3 4" key="1">
    <citation type="journal article" date="2012" name="PLoS ONE">
        <title>The genome characteristics and predicted function of methyl-group oxidation pathway in the obligate aceticlastic methanogens, Methanosaeta spp.</title>
        <authorList>
            <person name="Zhu J."/>
            <person name="Zheng H."/>
            <person name="Ai G."/>
            <person name="Zhang G."/>
            <person name="Liu D."/>
            <person name="Liu X."/>
            <person name="Dong X."/>
        </authorList>
    </citation>
    <scope>NUCLEOTIDE SEQUENCE [LARGE SCALE GENOMIC DNA]</scope>
    <source>
        <strain evidence="3 4">6Ac</strain>
    </source>
</reference>
<dbReference type="KEGG" id="mhi:Mhar_2146"/>
<accession>G7WQE6</accession>
<evidence type="ECO:0000256" key="1">
    <source>
        <dbReference type="PROSITE-ProRule" id="PRU00325"/>
    </source>
</evidence>
<dbReference type="OrthoDB" id="142306at2157"/>
<keyword evidence="1" id="KW-0863">Zinc-finger</keyword>
<dbReference type="RefSeq" id="WP_014587675.1">
    <property type="nucleotide sequence ID" value="NC_017527.1"/>
</dbReference>
<organism evidence="3 4">
    <name type="scientific">Methanothrix harundinacea (strain 6Ac)</name>
    <name type="common">Methanosaeta harundinacea</name>
    <dbReference type="NCBI Taxonomy" id="1110509"/>
    <lineage>
        <taxon>Archaea</taxon>
        <taxon>Methanobacteriati</taxon>
        <taxon>Methanobacteriota</taxon>
        <taxon>Stenosarchaea group</taxon>
        <taxon>Methanomicrobia</taxon>
        <taxon>Methanotrichales</taxon>
        <taxon>Methanotrichaceae</taxon>
        <taxon>Methanothrix</taxon>
    </lineage>
</organism>
<dbReference type="AlphaFoldDB" id="G7WQE6"/>
<proteinExistence type="predicted"/>
<dbReference type="Pfam" id="PF04434">
    <property type="entry name" value="SWIM"/>
    <property type="match status" value="1"/>
</dbReference>
<dbReference type="InterPro" id="IPR053172">
    <property type="entry name" value="Tn903_transposase"/>
</dbReference>
<dbReference type="PANTHER" id="PTHR34631:SF3">
    <property type="entry name" value="ISSOD12 TRANSPOSASE TNPA_ISSOD12"/>
    <property type="match status" value="1"/>
</dbReference>
<dbReference type="EMBL" id="CP003117">
    <property type="protein sequence ID" value="AET65499.1"/>
    <property type="molecule type" value="Genomic_DNA"/>
</dbReference>
<gene>
    <name evidence="3" type="ordered locus">Mhar_2146</name>
</gene>
<dbReference type="PANTHER" id="PTHR34631">
    <property type="match status" value="1"/>
</dbReference>
<evidence type="ECO:0000313" key="4">
    <source>
        <dbReference type="Proteomes" id="UP000005877"/>
    </source>
</evidence>
<sequence>MERGVKNIREERGKAIADQGNQIKKVSETSFKVRSQSGNKTYEVKSTPNGMTCTCPDFVYRGGKCKHIMATRYYLEVEKDTPKGVVTEKVHLTYAQAWNAYNKAQKAEVKLFDELLKDLVKAIPEPEQTTGRPRLPLQENLFCAIQKVYSQLSSRRAHSLFQNATDKGQISKAPHFNSTSELFNKPETTAILHQLVTLSALPVAGIETDFAIDSTGFRTTTFNAYCGTKHGEKKQHRWVKAHLCAGVKTNIVAAISITDEYSNDSPQFGPLVRKTAEGFTIDEVSADMAYSSRKNLELVGDVGGTAYIPYRKNATGKAGGSPLWKKMYHYFQLNRDEFMDHYHKRSNIEATNAAIKRKFGETLKSKNEVAQVNELLAKIVAYNLTVVIHEMYENGINPEFLHVKSEVCT</sequence>
<evidence type="ECO:0000313" key="3">
    <source>
        <dbReference type="EMBL" id="AET65499.1"/>
    </source>
</evidence>
<dbReference type="InterPro" id="IPR002559">
    <property type="entry name" value="Transposase_11"/>
</dbReference>
<keyword evidence="1" id="KW-0862">Zinc</keyword>
<dbReference type="Pfam" id="PF01609">
    <property type="entry name" value="DDE_Tnp_1"/>
    <property type="match status" value="1"/>
</dbReference>
<dbReference type="PATRIC" id="fig|1110509.7.peg.2378"/>
<dbReference type="GeneID" id="12511322"/>
<protein>
    <submittedName>
        <fullName evidence="3">Transposase, IS4 family protein/SWIM domain fusion</fullName>
    </submittedName>
</protein>
<dbReference type="PROSITE" id="PS50966">
    <property type="entry name" value="ZF_SWIM"/>
    <property type="match status" value="1"/>
</dbReference>
<keyword evidence="4" id="KW-1185">Reference proteome</keyword>
<dbReference type="HOGENOM" id="CLU_055957_0_0_2"/>
<dbReference type="GO" id="GO:0004803">
    <property type="term" value="F:transposase activity"/>
    <property type="evidence" value="ECO:0007669"/>
    <property type="project" value="InterPro"/>
</dbReference>
<dbReference type="STRING" id="1110509.Mhar_2146"/>
<name>G7WQE6_METH6</name>
<dbReference type="GO" id="GO:0006313">
    <property type="term" value="P:DNA transposition"/>
    <property type="evidence" value="ECO:0007669"/>
    <property type="project" value="InterPro"/>
</dbReference>